<organism evidence="7 8">
    <name type="scientific">Pseudodesulfovibrio cashew</name>
    <dbReference type="NCBI Taxonomy" id="2678688"/>
    <lineage>
        <taxon>Bacteria</taxon>
        <taxon>Pseudomonadati</taxon>
        <taxon>Thermodesulfobacteriota</taxon>
        <taxon>Desulfovibrionia</taxon>
        <taxon>Desulfovibrionales</taxon>
        <taxon>Desulfovibrionaceae</taxon>
    </lineage>
</organism>
<keyword evidence="3 5" id="KW-1133">Transmembrane helix</keyword>
<feature type="domain" description="EamA" evidence="6">
    <location>
        <begin position="154"/>
        <end position="281"/>
    </location>
</feature>
<evidence type="ECO:0000256" key="2">
    <source>
        <dbReference type="ARBA" id="ARBA00022692"/>
    </source>
</evidence>
<evidence type="ECO:0000256" key="3">
    <source>
        <dbReference type="ARBA" id="ARBA00022989"/>
    </source>
</evidence>
<feature type="transmembrane region" description="Helical" evidence="5">
    <location>
        <begin position="121"/>
        <end position="141"/>
    </location>
</feature>
<feature type="transmembrane region" description="Helical" evidence="5">
    <location>
        <begin position="209"/>
        <end position="228"/>
    </location>
</feature>
<evidence type="ECO:0000313" key="8">
    <source>
        <dbReference type="Proteomes" id="UP000428328"/>
    </source>
</evidence>
<keyword evidence="2 5" id="KW-0812">Transmembrane</keyword>
<dbReference type="Pfam" id="PF00892">
    <property type="entry name" value="EamA"/>
    <property type="match status" value="2"/>
</dbReference>
<feature type="transmembrane region" description="Helical" evidence="5">
    <location>
        <begin position="184"/>
        <end position="203"/>
    </location>
</feature>
<dbReference type="AlphaFoldDB" id="A0A6I6JI31"/>
<dbReference type="InterPro" id="IPR000620">
    <property type="entry name" value="EamA_dom"/>
</dbReference>
<feature type="transmembrane region" description="Helical" evidence="5">
    <location>
        <begin position="36"/>
        <end position="54"/>
    </location>
</feature>
<evidence type="ECO:0000256" key="4">
    <source>
        <dbReference type="ARBA" id="ARBA00023136"/>
    </source>
</evidence>
<dbReference type="GO" id="GO:0016020">
    <property type="term" value="C:membrane"/>
    <property type="evidence" value="ECO:0007669"/>
    <property type="project" value="UniProtKB-SubCell"/>
</dbReference>
<feature type="transmembrane region" description="Helical" evidence="5">
    <location>
        <begin position="66"/>
        <end position="86"/>
    </location>
</feature>
<feature type="domain" description="EamA" evidence="6">
    <location>
        <begin position="8"/>
        <end position="136"/>
    </location>
</feature>
<name>A0A6I6JI31_9BACT</name>
<sequence>MRNVLTPGMRYMLLGTFLFSIGSLLIKVAGERVPTMELLFFRGVVGLGFCYTILRRSGVSLLGHRRLLLATRGLVGFLSLFTEFYALVHLPLADATAIIFTHPAVVALLAWAVLGERLGRGGIMAVAASLAGVALVCRPGFLFGAGGTDLDPLAVSVALGGVLVTALAILSVRALAKTEHPAVVMFYPPLLIVLFSPLFSGGWVMPTPGEWACVAGIALAMNAGQYYMTRGYAIESAARISAVTCLEMVFAAMWGITFLAEIPDTWTLAGGSLIVFGVLLLGREGQREAEAQSAA</sequence>
<protein>
    <submittedName>
        <fullName evidence="7">EamA family transporter</fullName>
    </submittedName>
</protein>
<dbReference type="InterPro" id="IPR037185">
    <property type="entry name" value="EmrE-like"/>
</dbReference>
<evidence type="ECO:0000256" key="5">
    <source>
        <dbReference type="SAM" id="Phobius"/>
    </source>
</evidence>
<evidence type="ECO:0000256" key="1">
    <source>
        <dbReference type="ARBA" id="ARBA00004141"/>
    </source>
</evidence>
<dbReference type="KEGG" id="psel:GM415_06615"/>
<comment type="subcellular location">
    <subcellularLocation>
        <location evidence="1">Membrane</location>
        <topology evidence="1">Multi-pass membrane protein</topology>
    </subcellularLocation>
</comment>
<reference evidence="7 8" key="1">
    <citation type="submission" date="2019-11" db="EMBL/GenBank/DDBJ databases">
        <authorList>
            <person name="Zheng R.K."/>
            <person name="Sun C.M."/>
        </authorList>
    </citation>
    <scope>NUCLEOTIDE SEQUENCE [LARGE SCALE GENOMIC DNA]</scope>
    <source>
        <strain evidence="7 8">SRB007</strain>
    </source>
</reference>
<keyword evidence="8" id="KW-1185">Reference proteome</keyword>
<feature type="transmembrane region" description="Helical" evidence="5">
    <location>
        <begin position="240"/>
        <end position="260"/>
    </location>
</feature>
<evidence type="ECO:0000313" key="7">
    <source>
        <dbReference type="EMBL" id="QGY39807.1"/>
    </source>
</evidence>
<dbReference type="SUPFAM" id="SSF103481">
    <property type="entry name" value="Multidrug resistance efflux transporter EmrE"/>
    <property type="match status" value="2"/>
</dbReference>
<dbReference type="RefSeq" id="WP_158947032.1">
    <property type="nucleotide sequence ID" value="NZ_CP046400.1"/>
</dbReference>
<dbReference type="PANTHER" id="PTHR22911">
    <property type="entry name" value="ACYL-MALONYL CONDENSING ENZYME-RELATED"/>
    <property type="match status" value="1"/>
</dbReference>
<dbReference type="EMBL" id="CP046400">
    <property type="protein sequence ID" value="QGY39807.1"/>
    <property type="molecule type" value="Genomic_DNA"/>
</dbReference>
<evidence type="ECO:0000259" key="6">
    <source>
        <dbReference type="Pfam" id="PF00892"/>
    </source>
</evidence>
<keyword evidence="4 5" id="KW-0472">Membrane</keyword>
<feature type="transmembrane region" description="Helical" evidence="5">
    <location>
        <begin position="12"/>
        <end position="30"/>
    </location>
</feature>
<feature type="transmembrane region" description="Helical" evidence="5">
    <location>
        <begin position="153"/>
        <end position="172"/>
    </location>
</feature>
<dbReference type="PANTHER" id="PTHR22911:SF6">
    <property type="entry name" value="SOLUTE CARRIER FAMILY 35 MEMBER G1"/>
    <property type="match status" value="1"/>
</dbReference>
<gene>
    <name evidence="7" type="ORF">GM415_06615</name>
</gene>
<feature type="transmembrane region" description="Helical" evidence="5">
    <location>
        <begin position="92"/>
        <end position="114"/>
    </location>
</feature>
<dbReference type="Proteomes" id="UP000428328">
    <property type="component" value="Chromosome"/>
</dbReference>
<feature type="transmembrane region" description="Helical" evidence="5">
    <location>
        <begin position="266"/>
        <end position="282"/>
    </location>
</feature>
<accession>A0A6I6JI31</accession>
<proteinExistence type="predicted"/>